<dbReference type="SMART" id="SM00437">
    <property type="entry name" value="TOP1Ac"/>
    <property type="match status" value="1"/>
</dbReference>
<dbReference type="AlphaFoldDB" id="A0A0G1NR34"/>
<dbReference type="Gene3D" id="2.70.20.10">
    <property type="entry name" value="Topoisomerase I, domain 3"/>
    <property type="match status" value="1"/>
</dbReference>
<dbReference type="CDD" id="cd00186">
    <property type="entry name" value="TOP1Ac"/>
    <property type="match status" value="1"/>
</dbReference>
<dbReference type="InterPro" id="IPR000380">
    <property type="entry name" value="Topo_IA"/>
</dbReference>
<feature type="domain" description="Topo IA-type catalytic" evidence="5">
    <location>
        <begin position="1"/>
        <end position="351"/>
    </location>
</feature>
<name>A0A0G1NR34_UNCK3</name>
<dbReference type="PROSITE" id="PS52039">
    <property type="entry name" value="TOPO_IA_2"/>
    <property type="match status" value="1"/>
</dbReference>
<dbReference type="PANTHER" id="PTHR42785">
    <property type="entry name" value="DNA TOPOISOMERASE, TYPE IA, CORE"/>
    <property type="match status" value="1"/>
</dbReference>
<proteinExistence type="predicted"/>
<dbReference type="PROSITE" id="PS00396">
    <property type="entry name" value="TOPO_IA_1"/>
    <property type="match status" value="1"/>
</dbReference>
<evidence type="ECO:0000256" key="4">
    <source>
        <dbReference type="ARBA" id="ARBA00023235"/>
    </source>
</evidence>
<dbReference type="GO" id="GO:0005694">
    <property type="term" value="C:chromosome"/>
    <property type="evidence" value="ECO:0007669"/>
    <property type="project" value="InterPro"/>
</dbReference>
<dbReference type="EMBL" id="LCJZ01000022">
    <property type="protein sequence ID" value="KKT86649.1"/>
    <property type="molecule type" value="Genomic_DNA"/>
</dbReference>
<reference evidence="6 7" key="1">
    <citation type="journal article" date="2015" name="Nature">
        <title>rRNA introns, odd ribosomes, and small enigmatic genomes across a large radiation of phyla.</title>
        <authorList>
            <person name="Brown C.T."/>
            <person name="Hug L.A."/>
            <person name="Thomas B.C."/>
            <person name="Sharon I."/>
            <person name="Castelle C.J."/>
            <person name="Singh A."/>
            <person name="Wilkins M.J."/>
            <person name="Williams K.H."/>
            <person name="Banfield J.F."/>
        </authorList>
    </citation>
    <scope>NUCLEOTIDE SEQUENCE [LARGE SCALE GENOMIC DNA]</scope>
</reference>
<keyword evidence="3" id="KW-0238">DNA-binding</keyword>
<sequence>MITRLSIGGKPVAIDNSAEAAKVKHELELNPARISQINFVHKERFPNEPLTTSTLQQQAGTRFGFSVKKTMMLAQQLYEGVSLGKGQHTGLITYMRTDSVYISPRVIQEMRDFIGQTYGQEYVPATIPRYKSKNKSAQEAHEAIRPTMPATHTPKEVAAYLNPDQKKLYQLIWERTVASQMAPAQLGQTNIAITSGDKILTIQGVTLEFKGFLAALSKNPITESVVPKLEEGLTVVPREVMTEQKFTEPSERYTEPALVKALEKLGIGRPSTYAPTLTTITTRGYVKREKKYLYPQETGILVNDFLVKHFPDIVDTKFTATMEDKLDDVADGKVAWQKIVEDFYHPFAELLKNKEANLEKQNTGEATNEICSECQGPMVIKRGKFGKFLACANFPECKHTQPLEDNAATPKAPAEPTDVVCEKCGSPMVKRKSRYGEFLGCSNYPKCKHIQNLGQPSGDMGLSCPTCGTGKIVERRTKRGRVFYGCSNYPKCDFASWNQPTDKVCPTCQGPMALVKAKGGAPVCQKCGFVDKDIT</sequence>
<dbReference type="Pfam" id="PF01396">
    <property type="entry name" value="Zn_ribbon_Top1"/>
    <property type="match status" value="3"/>
</dbReference>
<dbReference type="PANTHER" id="PTHR42785:SF1">
    <property type="entry name" value="DNA TOPOISOMERASE"/>
    <property type="match status" value="1"/>
</dbReference>
<dbReference type="PATRIC" id="fig|1620411.3.peg.217"/>
<dbReference type="Proteomes" id="UP000033958">
    <property type="component" value="Unassembled WGS sequence"/>
</dbReference>
<evidence type="ECO:0000256" key="2">
    <source>
        <dbReference type="ARBA" id="ARBA00023029"/>
    </source>
</evidence>
<dbReference type="InterPro" id="IPR013826">
    <property type="entry name" value="Topo_IA_cen_sub3"/>
</dbReference>
<keyword evidence="2" id="KW-0799">Topoisomerase</keyword>
<dbReference type="Pfam" id="PF01131">
    <property type="entry name" value="Topoisom_bac"/>
    <property type="match status" value="1"/>
</dbReference>
<dbReference type="Gene3D" id="3.30.65.10">
    <property type="entry name" value="Bacterial Topoisomerase I, domain 1"/>
    <property type="match status" value="3"/>
</dbReference>
<dbReference type="InterPro" id="IPR013498">
    <property type="entry name" value="Topo_IA_Znf"/>
</dbReference>
<gene>
    <name evidence="6" type="ORF">VE97_C0022G0005</name>
</gene>
<protein>
    <submittedName>
        <fullName evidence="6">Topoisomerase protein</fullName>
    </submittedName>
</protein>
<evidence type="ECO:0000256" key="3">
    <source>
        <dbReference type="ARBA" id="ARBA00023125"/>
    </source>
</evidence>
<dbReference type="Gene3D" id="1.10.460.10">
    <property type="entry name" value="Topoisomerase I, domain 2"/>
    <property type="match status" value="1"/>
</dbReference>
<keyword evidence="4 6" id="KW-0413">Isomerase</keyword>
<organism evidence="6 7">
    <name type="scientific">candidate division Kazan bacterium GW2011_GWB1_45_10</name>
    <dbReference type="NCBI Taxonomy" id="1620411"/>
    <lineage>
        <taxon>Bacteria</taxon>
        <taxon>Bacteria division Kazan-3B-28</taxon>
    </lineage>
</organism>
<dbReference type="PRINTS" id="PR00417">
    <property type="entry name" value="PRTPISMRASEI"/>
</dbReference>
<dbReference type="GO" id="GO:0003917">
    <property type="term" value="F:DNA topoisomerase type I (single strand cut, ATP-independent) activity"/>
    <property type="evidence" value="ECO:0007669"/>
    <property type="project" value="InterPro"/>
</dbReference>
<dbReference type="InterPro" id="IPR013824">
    <property type="entry name" value="Topo_IA_cen_sub1"/>
</dbReference>
<evidence type="ECO:0000256" key="1">
    <source>
        <dbReference type="ARBA" id="ARBA00022723"/>
    </source>
</evidence>
<dbReference type="InterPro" id="IPR013497">
    <property type="entry name" value="Topo_IA_cen"/>
</dbReference>
<keyword evidence="1" id="KW-0479">Metal-binding</keyword>
<dbReference type="GO" id="GO:0003677">
    <property type="term" value="F:DNA binding"/>
    <property type="evidence" value="ECO:0007669"/>
    <property type="project" value="UniProtKB-KW"/>
</dbReference>
<dbReference type="InterPro" id="IPR023406">
    <property type="entry name" value="Topo_IA_AS"/>
</dbReference>
<evidence type="ECO:0000313" key="7">
    <source>
        <dbReference type="Proteomes" id="UP000033958"/>
    </source>
</evidence>
<comment type="caution">
    <text evidence="6">The sequence shown here is derived from an EMBL/GenBank/DDBJ whole genome shotgun (WGS) entry which is preliminary data.</text>
</comment>
<dbReference type="Gene3D" id="1.10.290.10">
    <property type="entry name" value="Topoisomerase I, domain 4"/>
    <property type="match status" value="1"/>
</dbReference>
<accession>A0A0G1NR34</accession>
<dbReference type="GO" id="GO:0006265">
    <property type="term" value="P:DNA topological change"/>
    <property type="evidence" value="ECO:0007669"/>
    <property type="project" value="InterPro"/>
</dbReference>
<dbReference type="SUPFAM" id="SSF57783">
    <property type="entry name" value="Zinc beta-ribbon"/>
    <property type="match status" value="2"/>
</dbReference>
<dbReference type="InterPro" id="IPR003602">
    <property type="entry name" value="Topo_IA_DNA-bd_dom"/>
</dbReference>
<evidence type="ECO:0000259" key="5">
    <source>
        <dbReference type="PROSITE" id="PS52039"/>
    </source>
</evidence>
<dbReference type="InterPro" id="IPR013825">
    <property type="entry name" value="Topo_IA_cen_sub2"/>
</dbReference>
<dbReference type="GO" id="GO:0046872">
    <property type="term" value="F:metal ion binding"/>
    <property type="evidence" value="ECO:0007669"/>
    <property type="project" value="UniProtKB-KW"/>
</dbReference>
<dbReference type="InterPro" id="IPR023405">
    <property type="entry name" value="Topo_IA_core_domain"/>
</dbReference>
<evidence type="ECO:0000313" key="6">
    <source>
        <dbReference type="EMBL" id="KKT86649.1"/>
    </source>
</evidence>
<dbReference type="SUPFAM" id="SSF56712">
    <property type="entry name" value="Prokaryotic type I DNA topoisomerase"/>
    <property type="match status" value="1"/>
</dbReference>